<protein>
    <recommendedName>
        <fullName evidence="5">C2H2-type domain-containing protein</fullName>
    </recommendedName>
</protein>
<keyword evidence="3" id="KW-0863">Zinc-finger</keyword>
<dbReference type="Pfam" id="PF04781">
    <property type="entry name" value="DUF627"/>
    <property type="match status" value="1"/>
</dbReference>
<keyword evidence="7" id="KW-1185">Reference proteome</keyword>
<dbReference type="OrthoDB" id="1094217at2759"/>
<evidence type="ECO:0000313" key="6">
    <source>
        <dbReference type="EMBL" id="KFK24730.1"/>
    </source>
</evidence>
<keyword evidence="1" id="KW-0833">Ubl conjugation pathway</keyword>
<dbReference type="InterPro" id="IPR013087">
    <property type="entry name" value="Znf_C2H2_type"/>
</dbReference>
<dbReference type="PANTHER" id="PTHR22975">
    <property type="entry name" value="UBIQUITIN SPECIFIC PROTEINASE"/>
    <property type="match status" value="1"/>
</dbReference>
<evidence type="ECO:0000256" key="4">
    <source>
        <dbReference type="SAM" id="Coils"/>
    </source>
</evidence>
<dbReference type="InterPro" id="IPR052398">
    <property type="entry name" value="Ubiquitin_hydrolase_53/54"/>
</dbReference>
<keyword evidence="2" id="KW-0378">Hydrolase</keyword>
<dbReference type="InterPro" id="IPR006865">
    <property type="entry name" value="DUF629"/>
</dbReference>
<dbReference type="Pfam" id="PF04780">
    <property type="entry name" value="DUF629"/>
    <property type="match status" value="1"/>
</dbReference>
<evidence type="ECO:0000256" key="2">
    <source>
        <dbReference type="ARBA" id="ARBA00022801"/>
    </source>
</evidence>
<dbReference type="GO" id="GO:0008270">
    <property type="term" value="F:zinc ion binding"/>
    <property type="evidence" value="ECO:0007669"/>
    <property type="project" value="UniProtKB-KW"/>
</dbReference>
<dbReference type="EMBL" id="CM002876">
    <property type="protein sequence ID" value="KFK24730.1"/>
    <property type="molecule type" value="Genomic_DNA"/>
</dbReference>
<dbReference type="OMA" id="FWLCRSC"/>
<keyword evidence="4" id="KW-0175">Coiled coil</keyword>
<accession>A0A087G4C8</accession>
<proteinExistence type="predicted"/>
<dbReference type="AlphaFoldDB" id="A0A087G4C8"/>
<evidence type="ECO:0000313" key="7">
    <source>
        <dbReference type="Proteomes" id="UP000029120"/>
    </source>
</evidence>
<dbReference type="eggNOG" id="KOG1887">
    <property type="taxonomic scope" value="Eukaryota"/>
</dbReference>
<dbReference type="InterPro" id="IPR006866">
    <property type="entry name" value="DUF627_N"/>
</dbReference>
<evidence type="ECO:0000256" key="1">
    <source>
        <dbReference type="ARBA" id="ARBA00022786"/>
    </source>
</evidence>
<dbReference type="GO" id="GO:0016787">
    <property type="term" value="F:hydrolase activity"/>
    <property type="evidence" value="ECO:0007669"/>
    <property type="project" value="UniProtKB-KW"/>
</dbReference>
<gene>
    <name evidence="6" type="ordered locus">AALP_Aa8g017100</name>
</gene>
<dbReference type="PROSITE" id="PS50157">
    <property type="entry name" value="ZINC_FINGER_C2H2_2"/>
    <property type="match status" value="1"/>
</dbReference>
<keyword evidence="3" id="KW-0479">Metal-binding</keyword>
<organism evidence="6 7">
    <name type="scientific">Arabis alpina</name>
    <name type="common">Alpine rock-cress</name>
    <dbReference type="NCBI Taxonomy" id="50452"/>
    <lineage>
        <taxon>Eukaryota</taxon>
        <taxon>Viridiplantae</taxon>
        <taxon>Streptophyta</taxon>
        <taxon>Embryophyta</taxon>
        <taxon>Tracheophyta</taxon>
        <taxon>Spermatophyta</taxon>
        <taxon>Magnoliopsida</taxon>
        <taxon>eudicotyledons</taxon>
        <taxon>Gunneridae</taxon>
        <taxon>Pentapetalae</taxon>
        <taxon>rosids</taxon>
        <taxon>malvids</taxon>
        <taxon>Brassicales</taxon>
        <taxon>Brassicaceae</taxon>
        <taxon>Arabideae</taxon>
        <taxon>Arabis</taxon>
    </lineage>
</organism>
<keyword evidence="3" id="KW-0862">Zinc</keyword>
<sequence>MASSSSPLFNEANDLFAQQGNEDDVSFILQECFSRSATLSVLSADPMFDMAEQIGSLLYYKKSLRKAKEGLRFFADSPVFKDDRERMESIIGLAELKITELKNREKMESIIGLAELKITELKNRVCCAVENDEEDVRELKENEEMEFENELVRSMRLYWNNSGLEFKKRFMRVGKADLRVYIKDLFTDPGKDKDGREQEKAFERAFTYAKKNENWIVWTCRLCTKKFSTADNYKSHLELEHAASSRYDLPWRISEVLAQKISVGGWKPVDTIAAVKMIQEQLASVKAFAYPNGWCSDWPLAEHEERNLVCRAVDSLCDETRIKEKIDFDSQFSTLLLDKRLLHSKLDRYDDEGKIRLLNPDVHYAKAQVRGDNIVSWFLDSVDEKFQVPKPIKEQNIVIWVAVLRAVQFTCRTLGTKHAKRQHLTGYRTALNEARQLCVSEYEKRKTAPEVRDVLEEALDPTFDLPDIKDCLKDIRNCVNVTDDDEVLNCLDFLESAVNNKVGQIDLKMLLIEDSRMKLLEVFTRLSGFDHRCYVRPYLKSYLFASLSSQA</sequence>
<dbReference type="PANTHER" id="PTHR22975:SF20">
    <property type="entry name" value="UBIQUITIN CARBOXYL-TERMINAL HYDROLASE-RELATED PROTEIN-RELATED"/>
    <property type="match status" value="1"/>
</dbReference>
<name>A0A087G4C8_ARAAL</name>
<reference evidence="7" key="1">
    <citation type="journal article" date="2015" name="Nat. Plants">
        <title>Genome expansion of Arabis alpina linked with retrotransposition and reduced symmetric DNA methylation.</title>
        <authorList>
            <person name="Willing E.M."/>
            <person name="Rawat V."/>
            <person name="Mandakova T."/>
            <person name="Maumus F."/>
            <person name="James G.V."/>
            <person name="Nordstroem K.J."/>
            <person name="Becker C."/>
            <person name="Warthmann N."/>
            <person name="Chica C."/>
            <person name="Szarzynska B."/>
            <person name="Zytnicki M."/>
            <person name="Albani M.C."/>
            <person name="Kiefer C."/>
            <person name="Bergonzi S."/>
            <person name="Castaings L."/>
            <person name="Mateos J.L."/>
            <person name="Berns M.C."/>
            <person name="Bujdoso N."/>
            <person name="Piofczyk T."/>
            <person name="de Lorenzo L."/>
            <person name="Barrero-Sicilia C."/>
            <person name="Mateos I."/>
            <person name="Piednoel M."/>
            <person name="Hagmann J."/>
            <person name="Chen-Min-Tao R."/>
            <person name="Iglesias-Fernandez R."/>
            <person name="Schuster S.C."/>
            <person name="Alonso-Blanco C."/>
            <person name="Roudier F."/>
            <person name="Carbonero P."/>
            <person name="Paz-Ares J."/>
            <person name="Davis S.J."/>
            <person name="Pecinka A."/>
            <person name="Quesneville H."/>
            <person name="Colot V."/>
            <person name="Lysak M.A."/>
            <person name="Weigel D."/>
            <person name="Coupland G."/>
            <person name="Schneeberger K."/>
        </authorList>
    </citation>
    <scope>NUCLEOTIDE SEQUENCE [LARGE SCALE GENOMIC DNA]</scope>
    <source>
        <strain evidence="7">cv. Pajares</strain>
    </source>
</reference>
<evidence type="ECO:0000256" key="3">
    <source>
        <dbReference type="PROSITE-ProRule" id="PRU00042"/>
    </source>
</evidence>
<dbReference type="PROSITE" id="PS00028">
    <property type="entry name" value="ZINC_FINGER_C2H2_1"/>
    <property type="match status" value="1"/>
</dbReference>
<evidence type="ECO:0000259" key="5">
    <source>
        <dbReference type="PROSITE" id="PS50157"/>
    </source>
</evidence>
<feature type="coiled-coil region" evidence="4">
    <location>
        <begin position="84"/>
        <end position="124"/>
    </location>
</feature>
<dbReference type="Proteomes" id="UP000029120">
    <property type="component" value="Chromosome 8"/>
</dbReference>
<dbReference type="Gramene" id="KFK24730">
    <property type="protein sequence ID" value="KFK24730"/>
    <property type="gene ID" value="AALP_AA8G017100"/>
</dbReference>
<feature type="domain" description="C2H2-type" evidence="5">
    <location>
        <begin position="218"/>
        <end position="246"/>
    </location>
</feature>